<sequence length="113" mass="13154">MQDKTFFLLALDAFSSAVKLSHSYADAYHQHGICRMHLKQPKSLQDFNRALSLHPTHFQAYLSRAALFGAERRYANAILNCNEAIEIQPYSVRAYLYRAVFKFHNKVRHQILL</sequence>
<dbReference type="SUPFAM" id="SSF48452">
    <property type="entry name" value="TPR-like"/>
    <property type="match status" value="1"/>
</dbReference>
<dbReference type="PANTHER" id="PTHR44858">
    <property type="entry name" value="TETRATRICOPEPTIDE REPEAT PROTEIN 6"/>
    <property type="match status" value="1"/>
</dbReference>
<keyword evidence="4" id="KW-1185">Reference proteome</keyword>
<evidence type="ECO:0000256" key="1">
    <source>
        <dbReference type="ARBA" id="ARBA00022737"/>
    </source>
</evidence>
<dbReference type="SMART" id="SM00028">
    <property type="entry name" value="TPR"/>
    <property type="match status" value="2"/>
</dbReference>
<gene>
    <name evidence="3" type="ORF">SKAU_G00211070</name>
</gene>
<proteinExistence type="predicted"/>
<keyword evidence="1" id="KW-0677">Repeat</keyword>
<dbReference type="OrthoDB" id="1658288at2759"/>
<reference evidence="3" key="1">
    <citation type="journal article" date="2023" name="Science">
        <title>Genome structures resolve the early diversification of teleost fishes.</title>
        <authorList>
            <person name="Parey E."/>
            <person name="Louis A."/>
            <person name="Montfort J."/>
            <person name="Bouchez O."/>
            <person name="Roques C."/>
            <person name="Iampietro C."/>
            <person name="Lluch J."/>
            <person name="Castinel A."/>
            <person name="Donnadieu C."/>
            <person name="Desvignes T."/>
            <person name="Floi Bucao C."/>
            <person name="Jouanno E."/>
            <person name="Wen M."/>
            <person name="Mejri S."/>
            <person name="Dirks R."/>
            <person name="Jansen H."/>
            <person name="Henkel C."/>
            <person name="Chen W.J."/>
            <person name="Zahm M."/>
            <person name="Cabau C."/>
            <person name="Klopp C."/>
            <person name="Thompson A.W."/>
            <person name="Robinson-Rechavi M."/>
            <person name="Braasch I."/>
            <person name="Lecointre G."/>
            <person name="Bobe J."/>
            <person name="Postlethwait J.H."/>
            <person name="Berthelot C."/>
            <person name="Roest Crollius H."/>
            <person name="Guiguen Y."/>
        </authorList>
    </citation>
    <scope>NUCLEOTIDE SEQUENCE</scope>
    <source>
        <strain evidence="3">WJC10195</strain>
    </source>
</reference>
<dbReference type="InterPro" id="IPR011990">
    <property type="entry name" value="TPR-like_helical_dom_sf"/>
</dbReference>
<dbReference type="EMBL" id="JAINUF010000007">
    <property type="protein sequence ID" value="KAJ8353540.1"/>
    <property type="molecule type" value="Genomic_DNA"/>
</dbReference>
<keyword evidence="2" id="KW-0802">TPR repeat</keyword>
<name>A0A9Q1F927_SYNKA</name>
<evidence type="ECO:0000313" key="3">
    <source>
        <dbReference type="EMBL" id="KAJ8353540.1"/>
    </source>
</evidence>
<evidence type="ECO:0000313" key="4">
    <source>
        <dbReference type="Proteomes" id="UP001152622"/>
    </source>
</evidence>
<protein>
    <recommendedName>
        <fullName evidence="5">Tetratricopeptide repeat protein</fullName>
    </recommendedName>
</protein>
<dbReference type="AlphaFoldDB" id="A0A9Q1F927"/>
<dbReference type="PANTHER" id="PTHR44858:SF1">
    <property type="entry name" value="UDP-N-ACETYLGLUCOSAMINE--PEPTIDE N-ACETYLGLUCOSAMINYLTRANSFERASE SPINDLY-RELATED"/>
    <property type="match status" value="1"/>
</dbReference>
<organism evidence="3 4">
    <name type="scientific">Synaphobranchus kaupii</name>
    <name type="common">Kaup's arrowtooth eel</name>
    <dbReference type="NCBI Taxonomy" id="118154"/>
    <lineage>
        <taxon>Eukaryota</taxon>
        <taxon>Metazoa</taxon>
        <taxon>Chordata</taxon>
        <taxon>Craniata</taxon>
        <taxon>Vertebrata</taxon>
        <taxon>Euteleostomi</taxon>
        <taxon>Actinopterygii</taxon>
        <taxon>Neopterygii</taxon>
        <taxon>Teleostei</taxon>
        <taxon>Anguilliformes</taxon>
        <taxon>Synaphobranchidae</taxon>
        <taxon>Synaphobranchus</taxon>
    </lineage>
</organism>
<dbReference type="InterPro" id="IPR019734">
    <property type="entry name" value="TPR_rpt"/>
</dbReference>
<comment type="caution">
    <text evidence="3">The sequence shown here is derived from an EMBL/GenBank/DDBJ whole genome shotgun (WGS) entry which is preliminary data.</text>
</comment>
<dbReference type="Proteomes" id="UP001152622">
    <property type="component" value="Chromosome 7"/>
</dbReference>
<evidence type="ECO:0000256" key="2">
    <source>
        <dbReference type="ARBA" id="ARBA00022803"/>
    </source>
</evidence>
<dbReference type="Gene3D" id="1.25.40.10">
    <property type="entry name" value="Tetratricopeptide repeat domain"/>
    <property type="match status" value="2"/>
</dbReference>
<dbReference type="InterPro" id="IPR050498">
    <property type="entry name" value="Ycf3"/>
</dbReference>
<evidence type="ECO:0008006" key="5">
    <source>
        <dbReference type="Google" id="ProtNLM"/>
    </source>
</evidence>
<accession>A0A9Q1F927</accession>